<sequence>MRRGCQMIDLPRSTYYYQPRPATAVLGDAELAHLIEDIHDVFPGYGYRRITLELRARGHVVNHKRVARIMREHEVYGRHRRKFKPMAGTETDVAVFPHHYQNIIPTEPDRVWVTDITYIRIASGFIYLAVVLDACSRKVIGYALSKRIDTQLALAALTAAYRIRKPAPGTCIHHTDRGCQYASALYRDSLEEFGLIGSMSAPANPYHNAQAESFMKTLKVEEVYLAGYEKFDDVAARLPYFIEEIYNERRMHSALGYQSPNQFEAQLARQAA</sequence>
<comment type="caution">
    <text evidence="2">The sequence shown here is derived from an EMBL/GenBank/DDBJ whole genome shotgun (WGS) entry which is preliminary data.</text>
</comment>
<proteinExistence type="predicted"/>
<dbReference type="InterPro" id="IPR050900">
    <property type="entry name" value="Transposase_IS3/IS150/IS904"/>
</dbReference>
<evidence type="ECO:0000259" key="1">
    <source>
        <dbReference type="PROSITE" id="PS50994"/>
    </source>
</evidence>
<accession>A0ABU2EVD8</accession>
<dbReference type="SUPFAM" id="SSF53098">
    <property type="entry name" value="Ribonuclease H-like"/>
    <property type="match status" value="1"/>
</dbReference>
<dbReference type="Proteomes" id="UP001246576">
    <property type="component" value="Unassembled WGS sequence"/>
</dbReference>
<dbReference type="InterPro" id="IPR048020">
    <property type="entry name" value="Transpos_IS3"/>
</dbReference>
<reference evidence="2" key="1">
    <citation type="submission" date="2023-09" db="EMBL/GenBank/DDBJ databases">
        <title>Description of first Herbaspirillum huttiense subsp. nephrolepsisexaltata and Herbaspirillum huttiense subsp. lycopersicon.</title>
        <authorList>
            <person name="Poudel M."/>
            <person name="Sharma A."/>
            <person name="Goss E."/>
            <person name="Tapia J.H."/>
            <person name="Harmon C.M."/>
            <person name="Jones J.B."/>
        </authorList>
    </citation>
    <scope>NUCLEOTIDE SEQUENCE</scope>
    <source>
        <strain evidence="2">SE1</strain>
    </source>
</reference>
<dbReference type="PANTHER" id="PTHR46889">
    <property type="entry name" value="TRANSPOSASE INSF FOR INSERTION SEQUENCE IS3B-RELATED"/>
    <property type="match status" value="1"/>
</dbReference>
<dbReference type="PROSITE" id="PS50994">
    <property type="entry name" value="INTEGRASE"/>
    <property type="match status" value="1"/>
</dbReference>
<evidence type="ECO:0000313" key="2">
    <source>
        <dbReference type="EMBL" id="MDR9851723.1"/>
    </source>
</evidence>
<feature type="domain" description="Integrase catalytic" evidence="1">
    <location>
        <begin position="104"/>
        <end position="268"/>
    </location>
</feature>
<dbReference type="InterPro" id="IPR012337">
    <property type="entry name" value="RNaseH-like_sf"/>
</dbReference>
<keyword evidence="3" id="KW-1185">Reference proteome</keyword>
<gene>
    <name evidence="2" type="ORF">RI048_26090</name>
</gene>
<dbReference type="Gene3D" id="3.30.420.10">
    <property type="entry name" value="Ribonuclease H-like superfamily/Ribonuclease H"/>
    <property type="match status" value="1"/>
</dbReference>
<dbReference type="InterPro" id="IPR036397">
    <property type="entry name" value="RNaseH_sf"/>
</dbReference>
<protein>
    <submittedName>
        <fullName evidence="2">IS3 family transposase</fullName>
    </submittedName>
</protein>
<dbReference type="EMBL" id="JAVLSJ010000021">
    <property type="protein sequence ID" value="MDR9851723.1"/>
    <property type="molecule type" value="Genomic_DNA"/>
</dbReference>
<name>A0ABU2EVD8_9BURK</name>
<dbReference type="PANTHER" id="PTHR46889:SF7">
    <property type="entry name" value="TRANSPOSASE FOR INSERTION SEQUENCE ELEMENT IS904"/>
    <property type="match status" value="1"/>
</dbReference>
<organism evidence="2 3">
    <name type="scientific">Herbaspirillum huttiense subsp. lycopersici</name>
    <dbReference type="NCBI Taxonomy" id="3074428"/>
    <lineage>
        <taxon>Bacteria</taxon>
        <taxon>Pseudomonadati</taxon>
        <taxon>Pseudomonadota</taxon>
        <taxon>Betaproteobacteria</taxon>
        <taxon>Burkholderiales</taxon>
        <taxon>Oxalobacteraceae</taxon>
        <taxon>Herbaspirillum</taxon>
    </lineage>
</organism>
<evidence type="ECO:0000313" key="3">
    <source>
        <dbReference type="Proteomes" id="UP001246576"/>
    </source>
</evidence>
<dbReference type="Pfam" id="PF00665">
    <property type="entry name" value="rve"/>
    <property type="match status" value="1"/>
</dbReference>
<dbReference type="RefSeq" id="WP_310841630.1">
    <property type="nucleotide sequence ID" value="NZ_JAVLSJ010000021.1"/>
</dbReference>
<dbReference type="InterPro" id="IPR001584">
    <property type="entry name" value="Integrase_cat-core"/>
</dbReference>
<dbReference type="Pfam" id="PF13333">
    <property type="entry name" value="rve_2"/>
    <property type="match status" value="1"/>
</dbReference>
<dbReference type="Pfam" id="PF13276">
    <property type="entry name" value="HTH_21"/>
    <property type="match status" value="1"/>
</dbReference>
<dbReference type="InterPro" id="IPR025948">
    <property type="entry name" value="HTH-like_dom"/>
</dbReference>
<dbReference type="NCBIfam" id="NF033516">
    <property type="entry name" value="transpos_IS3"/>
    <property type="match status" value="1"/>
</dbReference>